<gene>
    <name evidence="2" type="ORF">MTR65_00740</name>
</gene>
<evidence type="ECO:0000313" key="2">
    <source>
        <dbReference type="EMBL" id="MCJ1959205.1"/>
    </source>
</evidence>
<sequence>MTRSISSFSPRPDRTGAGSISRKTLGYVLAGTAVLGLGGLGVSSLVAQVEGDRGIPPLANSADIQVDGITVDVTGKTGAEARLKGWKEAQKLAWKKLGGPDMPSESIDAMVSSVVIEKEQVGPHRYIATLGVIFDKAKSSQYVGGAGSVARSAPLLVIPVLYSGGVQQVFEVRGPWQRAWAEFQAAATPVDYVRPSGAGGESLILTAGQPGRRSRLWWRTILGQFDASDVLMPMARLERQWPGGPVKGTFTARYGPDNTYLGSFTLEAPSEQALPDMMDQAVERMDGLYREALARGELKPDSTLTGGNAPLERAFAQLREKLLPGGGVPEMPVAEPAVPQAPTIVTEEPAGAPVETVNVQFVTPDAAAVDAGLAAVRGVPGVEGAATVSLAIGGTSVMRVSMRGGSERLASALRAQGWQVSGSGATIRISR</sequence>
<keyword evidence="1" id="KW-0812">Transmembrane</keyword>
<protein>
    <submittedName>
        <fullName evidence="2">Heavy-metal-associated domain-containing protein</fullName>
    </submittedName>
</protein>
<keyword evidence="3" id="KW-1185">Reference proteome</keyword>
<dbReference type="EMBL" id="JALHAT010000001">
    <property type="protein sequence ID" value="MCJ1959205.1"/>
    <property type="molecule type" value="Genomic_DNA"/>
</dbReference>
<keyword evidence="1" id="KW-0472">Membrane</keyword>
<proteinExistence type="predicted"/>
<dbReference type="RefSeq" id="WP_243796338.1">
    <property type="nucleotide sequence ID" value="NZ_JALHAT010000001.1"/>
</dbReference>
<reference evidence="2" key="1">
    <citation type="submission" date="2022-03" db="EMBL/GenBank/DDBJ databases">
        <title>Identification of a novel bacterium isolated from mangrove sediments.</title>
        <authorList>
            <person name="Pan X."/>
        </authorList>
    </citation>
    <scope>NUCLEOTIDE SEQUENCE</scope>
    <source>
        <strain evidence="2">B2637</strain>
    </source>
</reference>
<evidence type="ECO:0000313" key="3">
    <source>
        <dbReference type="Proteomes" id="UP001162802"/>
    </source>
</evidence>
<feature type="transmembrane region" description="Helical" evidence="1">
    <location>
        <begin position="24"/>
        <end position="47"/>
    </location>
</feature>
<organism evidence="2 3">
    <name type="scientific">Novosphingobium mangrovi</name>
    <name type="common">ex Hu et al. 2023</name>
    <dbReference type="NCBI Taxonomy" id="2930094"/>
    <lineage>
        <taxon>Bacteria</taxon>
        <taxon>Pseudomonadati</taxon>
        <taxon>Pseudomonadota</taxon>
        <taxon>Alphaproteobacteria</taxon>
        <taxon>Sphingomonadales</taxon>
        <taxon>Sphingomonadaceae</taxon>
        <taxon>Novosphingobium</taxon>
    </lineage>
</organism>
<name>A0ABT0A7M6_9SPHN</name>
<keyword evidence="1" id="KW-1133">Transmembrane helix</keyword>
<accession>A0ABT0A7M6</accession>
<comment type="caution">
    <text evidence="2">The sequence shown here is derived from an EMBL/GenBank/DDBJ whole genome shotgun (WGS) entry which is preliminary data.</text>
</comment>
<evidence type="ECO:0000256" key="1">
    <source>
        <dbReference type="SAM" id="Phobius"/>
    </source>
</evidence>
<dbReference type="Proteomes" id="UP001162802">
    <property type="component" value="Unassembled WGS sequence"/>
</dbReference>